<name>A0A7G1G4M2_9BACT</name>
<dbReference type="Pfam" id="PF01548">
    <property type="entry name" value="DEDD_Tnp_IS110"/>
    <property type="match status" value="1"/>
</dbReference>
<dbReference type="GO" id="GO:0006313">
    <property type="term" value="P:DNA transposition"/>
    <property type="evidence" value="ECO:0007669"/>
    <property type="project" value="InterPro"/>
</dbReference>
<dbReference type="InterPro" id="IPR002525">
    <property type="entry name" value="Transp_IS110-like_N"/>
</dbReference>
<sequence length="95" mass="11150">MNYTQNEKIKQVDEKTLVVGVDIAKKTHYARTFDNRGIEYGKVIKFKSNRDGFEDFKKQIKEIAKKEGKEKIIIGIEPTGHYWCILQVKNKPNYN</sequence>
<gene>
    <name evidence="2" type="ORF">OSSY52_16190</name>
</gene>
<evidence type="ECO:0000259" key="1">
    <source>
        <dbReference type="Pfam" id="PF01548"/>
    </source>
</evidence>
<proteinExistence type="predicted"/>
<evidence type="ECO:0000313" key="2">
    <source>
        <dbReference type="EMBL" id="BBE31478.1"/>
    </source>
</evidence>
<dbReference type="RefSeq" id="WP_190614028.1">
    <property type="nucleotide sequence ID" value="NZ_AP018712.1"/>
</dbReference>
<dbReference type="KEGG" id="ocy:OSSY52_16190"/>
<reference evidence="2 3" key="1">
    <citation type="submission" date="2018-06" db="EMBL/GenBank/DDBJ databases">
        <title>Genome sequencing of Oceanotoga sp. sy52.</title>
        <authorList>
            <person name="Mori K."/>
        </authorList>
    </citation>
    <scope>NUCLEOTIDE SEQUENCE [LARGE SCALE GENOMIC DNA]</scope>
    <source>
        <strain evidence="3">sy52</strain>
    </source>
</reference>
<keyword evidence="3" id="KW-1185">Reference proteome</keyword>
<accession>A0A7G1G4M2</accession>
<dbReference type="GO" id="GO:0004803">
    <property type="term" value="F:transposase activity"/>
    <property type="evidence" value="ECO:0007669"/>
    <property type="project" value="InterPro"/>
</dbReference>
<evidence type="ECO:0000313" key="3">
    <source>
        <dbReference type="Proteomes" id="UP000516361"/>
    </source>
</evidence>
<dbReference type="Proteomes" id="UP000516361">
    <property type="component" value="Chromosome"/>
</dbReference>
<organism evidence="2 3">
    <name type="scientific">Tepiditoga spiralis</name>
    <dbReference type="NCBI Taxonomy" id="2108365"/>
    <lineage>
        <taxon>Bacteria</taxon>
        <taxon>Thermotogati</taxon>
        <taxon>Thermotogota</taxon>
        <taxon>Thermotogae</taxon>
        <taxon>Petrotogales</taxon>
        <taxon>Petrotogaceae</taxon>
        <taxon>Tepiditoga</taxon>
    </lineage>
</organism>
<dbReference type="GO" id="GO:0003677">
    <property type="term" value="F:DNA binding"/>
    <property type="evidence" value="ECO:0007669"/>
    <property type="project" value="InterPro"/>
</dbReference>
<protein>
    <recommendedName>
        <fullName evidence="1">Transposase IS110-like N-terminal domain-containing protein</fullName>
    </recommendedName>
</protein>
<feature type="domain" description="Transposase IS110-like N-terminal" evidence="1">
    <location>
        <begin position="19"/>
        <end position="86"/>
    </location>
</feature>
<dbReference type="InParanoid" id="A0A7G1G4M2"/>
<dbReference type="EMBL" id="AP018712">
    <property type="protein sequence ID" value="BBE31478.1"/>
    <property type="molecule type" value="Genomic_DNA"/>
</dbReference>
<dbReference type="AlphaFoldDB" id="A0A7G1G4M2"/>